<organism evidence="7 8">
    <name type="scientific">Streptococcus caledonicus</name>
    <dbReference type="NCBI Taxonomy" id="2614158"/>
    <lineage>
        <taxon>Bacteria</taxon>
        <taxon>Bacillati</taxon>
        <taxon>Bacillota</taxon>
        <taxon>Bacilli</taxon>
        <taxon>Lactobacillales</taxon>
        <taxon>Streptococcaceae</taxon>
        <taxon>Streptococcus</taxon>
    </lineage>
</organism>
<dbReference type="SUPFAM" id="SSF55486">
    <property type="entry name" value="Metalloproteases ('zincins'), catalytic domain"/>
    <property type="match status" value="1"/>
</dbReference>
<feature type="compositionally biased region" description="Basic and acidic residues" evidence="5">
    <location>
        <begin position="1"/>
        <end position="16"/>
    </location>
</feature>
<dbReference type="Pfam" id="PF04228">
    <property type="entry name" value="Zn_peptidase"/>
    <property type="match status" value="1"/>
</dbReference>
<dbReference type="EMBL" id="JBHSOJ010000015">
    <property type="protein sequence ID" value="MFC5630429.1"/>
    <property type="molecule type" value="Genomic_DNA"/>
</dbReference>
<accession>A0ABW0UDP2</accession>
<name>A0ABW0UDP2_9STRE</name>
<reference evidence="8" key="1">
    <citation type="journal article" date="2019" name="Int. J. Syst. Evol. Microbiol.">
        <title>The Global Catalogue of Microorganisms (GCM) 10K type strain sequencing project: providing services to taxonomists for standard genome sequencing and annotation.</title>
        <authorList>
            <consortium name="The Broad Institute Genomics Platform"/>
            <consortium name="The Broad Institute Genome Sequencing Center for Infectious Disease"/>
            <person name="Wu L."/>
            <person name="Ma J."/>
        </authorList>
    </citation>
    <scope>NUCLEOTIDE SEQUENCE [LARGE SCALE GENOMIC DNA]</scope>
    <source>
        <strain evidence="8">DT43</strain>
    </source>
</reference>
<evidence type="ECO:0000313" key="8">
    <source>
        <dbReference type="Proteomes" id="UP001596110"/>
    </source>
</evidence>
<dbReference type="Proteomes" id="UP001596110">
    <property type="component" value="Unassembled WGS sequence"/>
</dbReference>
<comment type="subcellular location">
    <subcellularLocation>
        <location evidence="1">Membrane</location>
        <topology evidence="1">Single-pass membrane protein</topology>
    </subcellularLocation>
</comment>
<evidence type="ECO:0000256" key="3">
    <source>
        <dbReference type="ARBA" id="ARBA00022989"/>
    </source>
</evidence>
<feature type="region of interest" description="Disordered" evidence="5">
    <location>
        <begin position="1"/>
        <end position="25"/>
    </location>
</feature>
<feature type="transmembrane region" description="Helical" evidence="6">
    <location>
        <begin position="49"/>
        <end position="69"/>
    </location>
</feature>
<evidence type="ECO:0000256" key="4">
    <source>
        <dbReference type="ARBA" id="ARBA00023136"/>
    </source>
</evidence>
<comment type="caution">
    <text evidence="7">The sequence shown here is derived from an EMBL/GenBank/DDBJ whole genome shotgun (WGS) entry which is preliminary data.</text>
</comment>
<sequence>MKIDDLRKSDNIRDQRGQGSSGGGLNMGGAGSNLLLHLLFSRTGWKTKIVLLVLLLFLGGGSGLGNILGGTSSNYQSSQVRHSGTSTVTDKDGEFISKVLASTEDYWHQEFKRNGLTYEAPKLVLYTDNTTTGCGAGSAKSGPFYCSADNTVYLDLSFYGDLKTKYGAPGDFAMAYVIAHEVGHHVQNQLGTMSKYASARRGLSEKEANKLNVRLELQADYYAGAWANYVDGQGLLDIGDIEEAMTAAHSVGDDHLQEQAYGRAMPDSFTHGTSEQRKRWFDRGYNYGDLQHGDTFSVNENSL</sequence>
<keyword evidence="4 6" id="KW-0472">Membrane</keyword>
<dbReference type="RefSeq" id="WP_156807102.1">
    <property type="nucleotide sequence ID" value="NZ_JBHSOJ010000015.1"/>
</dbReference>
<keyword evidence="8" id="KW-1185">Reference proteome</keyword>
<evidence type="ECO:0000256" key="6">
    <source>
        <dbReference type="SAM" id="Phobius"/>
    </source>
</evidence>
<dbReference type="PANTHER" id="PTHR30168">
    <property type="entry name" value="PUTATIVE MEMBRANE PROTEIN YPFJ"/>
    <property type="match status" value="1"/>
</dbReference>
<evidence type="ECO:0000256" key="1">
    <source>
        <dbReference type="ARBA" id="ARBA00004167"/>
    </source>
</evidence>
<proteinExistence type="predicted"/>
<dbReference type="PANTHER" id="PTHR30168:SF0">
    <property type="entry name" value="INNER MEMBRANE PROTEIN"/>
    <property type="match status" value="1"/>
</dbReference>
<evidence type="ECO:0000313" key="7">
    <source>
        <dbReference type="EMBL" id="MFC5630429.1"/>
    </source>
</evidence>
<keyword evidence="2 6" id="KW-0812">Transmembrane</keyword>
<keyword evidence="3 6" id="KW-1133">Transmembrane helix</keyword>
<gene>
    <name evidence="7" type="ORF">ACFPQ3_02185</name>
</gene>
<dbReference type="InterPro" id="IPR007343">
    <property type="entry name" value="Uncharacterised_pept_Zn_put"/>
</dbReference>
<evidence type="ECO:0000256" key="5">
    <source>
        <dbReference type="SAM" id="MobiDB-lite"/>
    </source>
</evidence>
<evidence type="ECO:0000256" key="2">
    <source>
        <dbReference type="ARBA" id="ARBA00022692"/>
    </source>
</evidence>
<protein>
    <submittedName>
        <fullName evidence="7">Neutral zinc metallopeptidase</fullName>
    </submittedName>
</protein>